<keyword evidence="5" id="KW-1185">Reference proteome</keyword>
<feature type="region of interest" description="Disordered" evidence="2">
    <location>
        <begin position="194"/>
        <end position="239"/>
    </location>
</feature>
<dbReference type="PANTHER" id="PTHR47658">
    <property type="entry name" value="HIGH MOBILITY GROUP B PROTEIN 12-RELATED"/>
    <property type="match status" value="1"/>
</dbReference>
<feature type="compositionally biased region" description="Basic and acidic residues" evidence="2">
    <location>
        <begin position="83"/>
        <end position="97"/>
    </location>
</feature>
<evidence type="ECO:0000256" key="1">
    <source>
        <dbReference type="PROSITE-ProRule" id="PRU00267"/>
    </source>
</evidence>
<feature type="region of interest" description="Disordered" evidence="2">
    <location>
        <begin position="300"/>
        <end position="320"/>
    </location>
</feature>
<dbReference type="GO" id="GO:0005634">
    <property type="term" value="C:nucleus"/>
    <property type="evidence" value="ECO:0007669"/>
    <property type="project" value="UniProtKB-UniRule"/>
</dbReference>
<feature type="region of interest" description="Disordered" evidence="2">
    <location>
        <begin position="338"/>
        <end position="357"/>
    </location>
</feature>
<keyword evidence="1" id="KW-0238">DNA-binding</keyword>
<evidence type="ECO:0000256" key="2">
    <source>
        <dbReference type="SAM" id="MobiDB-lite"/>
    </source>
</evidence>
<dbReference type="GO" id="GO:0003677">
    <property type="term" value="F:DNA binding"/>
    <property type="evidence" value="ECO:0007669"/>
    <property type="project" value="UniProtKB-UniRule"/>
</dbReference>
<gene>
    <name evidence="4" type="ORF">DVH24_007722</name>
</gene>
<keyword evidence="1" id="KW-0539">Nucleus</keyword>
<dbReference type="InterPro" id="IPR036910">
    <property type="entry name" value="HMG_box_dom_sf"/>
</dbReference>
<comment type="caution">
    <text evidence="4">The sequence shown here is derived from an EMBL/GenBank/DDBJ whole genome shotgun (WGS) entry which is preliminary data.</text>
</comment>
<reference evidence="4 5" key="1">
    <citation type="submission" date="2018-10" db="EMBL/GenBank/DDBJ databases">
        <title>A high-quality apple genome assembly.</title>
        <authorList>
            <person name="Hu J."/>
        </authorList>
    </citation>
    <scope>NUCLEOTIDE SEQUENCE [LARGE SCALE GENOMIC DNA]</scope>
    <source>
        <strain evidence="5">cv. HFTH1</strain>
        <tissue evidence="4">Young leaf</tissue>
    </source>
</reference>
<dbReference type="STRING" id="3750.A0A498HG79"/>
<protein>
    <recommendedName>
        <fullName evidence="3">HMG box domain-containing protein</fullName>
    </recommendedName>
</protein>
<dbReference type="SUPFAM" id="SSF47095">
    <property type="entry name" value="HMG-box"/>
    <property type="match status" value="1"/>
</dbReference>
<feature type="region of interest" description="Disordered" evidence="2">
    <location>
        <begin position="83"/>
        <end position="122"/>
    </location>
</feature>
<dbReference type="AlphaFoldDB" id="A0A498HG79"/>
<feature type="DNA-binding region" description="HMG box" evidence="1">
    <location>
        <begin position="122"/>
        <end position="195"/>
    </location>
</feature>
<evidence type="ECO:0000313" key="5">
    <source>
        <dbReference type="Proteomes" id="UP000290289"/>
    </source>
</evidence>
<evidence type="ECO:0000259" key="3">
    <source>
        <dbReference type="PROSITE" id="PS50118"/>
    </source>
</evidence>
<dbReference type="Proteomes" id="UP000290289">
    <property type="component" value="Chromosome 16"/>
</dbReference>
<feature type="region of interest" description="Disordered" evidence="2">
    <location>
        <begin position="1"/>
        <end position="38"/>
    </location>
</feature>
<dbReference type="Gene3D" id="1.10.30.10">
    <property type="entry name" value="High mobility group box domain"/>
    <property type="match status" value="1"/>
</dbReference>
<name>A0A498HG79_MALDO</name>
<dbReference type="GO" id="GO:0010197">
    <property type="term" value="P:polar nucleus fusion"/>
    <property type="evidence" value="ECO:0007669"/>
    <property type="project" value="TreeGrafter"/>
</dbReference>
<dbReference type="Pfam" id="PF00505">
    <property type="entry name" value="HMG_box"/>
    <property type="match status" value="1"/>
</dbReference>
<sequence length="457" mass="51791">MGGGSMKSNPTKARKRVEATETEENSLSMSTAPPLSLVRGKDGSAFARCDECNKDVPVALITMHSCSLDAKIKLNLKAQVVERPPEVKKKPPTETQRKKFTTATSQPKMSKRAKKDKDPNAPKRPLTAFFLFLDDFRKSYKEANPDSKGVKMVYSVINFSTPLLYNMLMRFEKKPYVDKAAELKQEYKRALESDIAGDGDGGTADGVLEKEASEKEGEEEISDGDEDWRPTKSGMGPDKALKLKSRYCRAWKFRKVGGIGPVREFLAKPSWRRWRRWPRLGGMWPLKRLPLRERLWREDKRPRPEGMGPTRELSSRESWPTDNEYLQEIQVGKRRGEITLPPGLHSTPSQPPAQQSLPVHEDSICVVSLKILNLKLRREALSASEQTAGDDDDTEDVEHSRIDKNMSNDRLELEVRTHLHRHLHVRRRKRRTGILILGGGGGCLSRSIKNVNNDICI</sequence>
<dbReference type="PROSITE" id="PS50118">
    <property type="entry name" value="HMG_BOX_2"/>
    <property type="match status" value="1"/>
</dbReference>
<feature type="compositionally biased region" description="Polar residues" evidence="2">
    <location>
        <begin position="1"/>
        <end position="11"/>
    </location>
</feature>
<dbReference type="EMBL" id="RDQH01000342">
    <property type="protein sequence ID" value="RXH70466.1"/>
    <property type="molecule type" value="Genomic_DNA"/>
</dbReference>
<feature type="compositionally biased region" description="Acidic residues" evidence="2">
    <location>
        <begin position="216"/>
        <end position="226"/>
    </location>
</feature>
<feature type="domain" description="HMG box" evidence="3">
    <location>
        <begin position="122"/>
        <end position="195"/>
    </location>
</feature>
<evidence type="ECO:0000313" key="4">
    <source>
        <dbReference type="EMBL" id="RXH70466.1"/>
    </source>
</evidence>
<dbReference type="InterPro" id="IPR009071">
    <property type="entry name" value="HMG_box_dom"/>
</dbReference>
<feature type="compositionally biased region" description="Polar residues" evidence="2">
    <location>
        <begin position="346"/>
        <end position="357"/>
    </location>
</feature>
<dbReference type="PANTHER" id="PTHR47658:SF1">
    <property type="entry name" value="MEIOSIS INITIATOR PROTEIN"/>
    <property type="match status" value="1"/>
</dbReference>
<proteinExistence type="predicted"/>
<dbReference type="SMART" id="SM00398">
    <property type="entry name" value="HMG"/>
    <property type="match status" value="1"/>
</dbReference>
<organism evidence="4 5">
    <name type="scientific">Malus domestica</name>
    <name type="common">Apple</name>
    <name type="synonym">Pyrus malus</name>
    <dbReference type="NCBI Taxonomy" id="3750"/>
    <lineage>
        <taxon>Eukaryota</taxon>
        <taxon>Viridiplantae</taxon>
        <taxon>Streptophyta</taxon>
        <taxon>Embryophyta</taxon>
        <taxon>Tracheophyta</taxon>
        <taxon>Spermatophyta</taxon>
        <taxon>Magnoliopsida</taxon>
        <taxon>eudicotyledons</taxon>
        <taxon>Gunneridae</taxon>
        <taxon>Pentapetalae</taxon>
        <taxon>rosids</taxon>
        <taxon>fabids</taxon>
        <taxon>Rosales</taxon>
        <taxon>Rosaceae</taxon>
        <taxon>Amygdaloideae</taxon>
        <taxon>Maleae</taxon>
        <taxon>Malus</taxon>
    </lineage>
</organism>
<accession>A0A498HG79</accession>